<dbReference type="Pfam" id="PF00241">
    <property type="entry name" value="Cofilin_ADF"/>
    <property type="match status" value="1"/>
</dbReference>
<dbReference type="PANTHER" id="PTHR10829">
    <property type="entry name" value="CORTACTIN AND DREBRIN"/>
    <property type="match status" value="1"/>
</dbReference>
<evidence type="ECO:0000256" key="8">
    <source>
        <dbReference type="ARBA" id="ARBA00068121"/>
    </source>
</evidence>
<comment type="subunit">
    <text evidence="7">Interacts with 5-lipoxygenase (ALOX5/5LO) in a calcium-independent manner. Binds to F-actin with a stoichiometry of 1:2.</text>
</comment>
<dbReference type="OrthoDB" id="20822at2759"/>
<accession>A0A6A4VB34</accession>
<dbReference type="Proteomes" id="UP000440578">
    <property type="component" value="Unassembled WGS sequence"/>
</dbReference>
<dbReference type="GO" id="GO:0051015">
    <property type="term" value="F:actin filament binding"/>
    <property type="evidence" value="ECO:0007669"/>
    <property type="project" value="TreeGrafter"/>
</dbReference>
<sequence length="142" mass="16175">MTTVDADSVAAGYDDVRSDQRTDVNWMVLKYEGNQIINSCTGDSFEELQEQFKDDERAFVYLRINTGDEMSKRTKFALLIWLGPEVSVLKKARMSTDRALVKQIIQNFSVEIMLESRGELDLEYLRSRVEKAGGSVYGTGHH</sequence>
<evidence type="ECO:0000256" key="3">
    <source>
        <dbReference type="ARBA" id="ARBA00023203"/>
    </source>
</evidence>
<dbReference type="GO" id="GO:0030427">
    <property type="term" value="C:site of polarized growth"/>
    <property type="evidence" value="ECO:0007669"/>
    <property type="project" value="TreeGrafter"/>
</dbReference>
<comment type="caution">
    <text evidence="10">The sequence shown here is derived from an EMBL/GenBank/DDBJ whole genome shotgun (WGS) entry which is preliminary data.</text>
</comment>
<organism evidence="10 11">
    <name type="scientific">Amphibalanus amphitrite</name>
    <name type="common">Striped barnacle</name>
    <name type="synonym">Balanus amphitrite</name>
    <dbReference type="NCBI Taxonomy" id="1232801"/>
    <lineage>
        <taxon>Eukaryota</taxon>
        <taxon>Metazoa</taxon>
        <taxon>Ecdysozoa</taxon>
        <taxon>Arthropoda</taxon>
        <taxon>Crustacea</taxon>
        <taxon>Multicrustacea</taxon>
        <taxon>Cirripedia</taxon>
        <taxon>Thoracica</taxon>
        <taxon>Thoracicalcarea</taxon>
        <taxon>Balanomorpha</taxon>
        <taxon>Balanoidea</taxon>
        <taxon>Balanidae</taxon>
        <taxon>Amphibalaninae</taxon>
        <taxon>Amphibalanus</taxon>
    </lineage>
</organism>
<dbReference type="PROSITE" id="PS51263">
    <property type="entry name" value="ADF_H"/>
    <property type="match status" value="1"/>
</dbReference>
<evidence type="ECO:0000256" key="6">
    <source>
        <dbReference type="ARBA" id="ARBA00058385"/>
    </source>
</evidence>
<dbReference type="Gene3D" id="3.40.20.10">
    <property type="entry name" value="Severin"/>
    <property type="match status" value="1"/>
</dbReference>
<dbReference type="GO" id="GO:0005884">
    <property type="term" value="C:actin filament"/>
    <property type="evidence" value="ECO:0007669"/>
    <property type="project" value="TreeGrafter"/>
</dbReference>
<comment type="subcellular location">
    <subcellularLocation>
        <location evidence="1">Cytoplasm</location>
        <location evidence="1">Cytoskeleton</location>
    </subcellularLocation>
</comment>
<comment type="similarity">
    <text evidence="5">Belongs to the actin-binding proteins ADF family. Coactosin subfamily.</text>
</comment>
<evidence type="ECO:0000256" key="2">
    <source>
        <dbReference type="ARBA" id="ARBA00022490"/>
    </source>
</evidence>
<dbReference type="EMBL" id="VIIS01001857">
    <property type="protein sequence ID" value="KAF0291736.1"/>
    <property type="molecule type" value="Genomic_DNA"/>
</dbReference>
<dbReference type="GO" id="GO:0030833">
    <property type="term" value="P:regulation of actin filament polymerization"/>
    <property type="evidence" value="ECO:0007669"/>
    <property type="project" value="TreeGrafter"/>
</dbReference>
<keyword evidence="4" id="KW-0206">Cytoskeleton</keyword>
<dbReference type="GO" id="GO:0030864">
    <property type="term" value="C:cortical actin cytoskeleton"/>
    <property type="evidence" value="ECO:0007669"/>
    <property type="project" value="TreeGrafter"/>
</dbReference>
<keyword evidence="11" id="KW-1185">Reference proteome</keyword>
<dbReference type="SUPFAM" id="SSF55753">
    <property type="entry name" value="Actin depolymerizing proteins"/>
    <property type="match status" value="1"/>
</dbReference>
<dbReference type="FunFam" id="3.40.20.10:FF:000018">
    <property type="entry name" value="Coactosin-like 1"/>
    <property type="match status" value="1"/>
</dbReference>
<comment type="function">
    <text evidence="6">Binds to F-actin in a calcium-independent manner. Has no direct effect on actin depolymerization. Acts as a chaperone for ALOX5 (5LO), influencing both its stability and activity in leukotrienes synthesis.</text>
</comment>
<evidence type="ECO:0000259" key="9">
    <source>
        <dbReference type="PROSITE" id="PS51263"/>
    </source>
</evidence>
<evidence type="ECO:0000256" key="1">
    <source>
        <dbReference type="ARBA" id="ARBA00004245"/>
    </source>
</evidence>
<dbReference type="InterPro" id="IPR029006">
    <property type="entry name" value="ADF-H/Gelsolin-like_dom_sf"/>
</dbReference>
<dbReference type="CDD" id="cd11282">
    <property type="entry name" value="ADF_coactosin_like"/>
    <property type="match status" value="1"/>
</dbReference>
<evidence type="ECO:0000256" key="4">
    <source>
        <dbReference type="ARBA" id="ARBA00023212"/>
    </source>
</evidence>
<dbReference type="PANTHER" id="PTHR10829:SF29">
    <property type="entry name" value="COACTOSIN-LIKE PROTEIN"/>
    <property type="match status" value="1"/>
</dbReference>
<proteinExistence type="inferred from homology"/>
<evidence type="ECO:0000313" key="10">
    <source>
        <dbReference type="EMBL" id="KAF0291736.1"/>
    </source>
</evidence>
<gene>
    <name evidence="10" type="primary">Cotl1</name>
    <name evidence="10" type="ORF">FJT64_010192</name>
</gene>
<evidence type="ECO:0000256" key="5">
    <source>
        <dbReference type="ARBA" id="ARBA00038052"/>
    </source>
</evidence>
<evidence type="ECO:0000313" key="11">
    <source>
        <dbReference type="Proteomes" id="UP000440578"/>
    </source>
</evidence>
<dbReference type="AlphaFoldDB" id="A0A6A4VB34"/>
<keyword evidence="3" id="KW-0009">Actin-binding</keyword>
<reference evidence="10 11" key="1">
    <citation type="submission" date="2019-07" db="EMBL/GenBank/DDBJ databases">
        <title>Draft genome assembly of a fouling barnacle, Amphibalanus amphitrite (Darwin, 1854): The first reference genome for Thecostraca.</title>
        <authorList>
            <person name="Kim W."/>
        </authorList>
    </citation>
    <scope>NUCLEOTIDE SEQUENCE [LARGE SCALE GENOMIC DNA]</scope>
    <source>
        <strain evidence="10">SNU_AA5</strain>
        <tissue evidence="10">Soma without cirri and trophi</tissue>
    </source>
</reference>
<evidence type="ECO:0000256" key="7">
    <source>
        <dbReference type="ARBA" id="ARBA00062335"/>
    </source>
</evidence>
<name>A0A6A4VB34_AMPAM</name>
<protein>
    <recommendedName>
        <fullName evidence="8">Coactosin-like protein</fullName>
    </recommendedName>
</protein>
<dbReference type="SMART" id="SM00102">
    <property type="entry name" value="ADF"/>
    <property type="match status" value="1"/>
</dbReference>
<keyword evidence="2" id="KW-0963">Cytoplasm</keyword>
<dbReference type="InterPro" id="IPR002108">
    <property type="entry name" value="ADF-H"/>
</dbReference>
<feature type="domain" description="ADF-H" evidence="9">
    <location>
        <begin position="1"/>
        <end position="130"/>
    </location>
</feature>